<name>A0A382K589_9ZZZZ</name>
<organism evidence="1">
    <name type="scientific">marine metagenome</name>
    <dbReference type="NCBI Taxonomy" id="408172"/>
    <lineage>
        <taxon>unclassified sequences</taxon>
        <taxon>metagenomes</taxon>
        <taxon>ecological metagenomes</taxon>
    </lineage>
</organism>
<protein>
    <submittedName>
        <fullName evidence="1">Uncharacterized protein</fullName>
    </submittedName>
</protein>
<sequence length="108" mass="11870">MSNKSILALLILLLVAPKWAQDDCFDLELTEANFPYNHLADLGSSTDDYDMGNLINNDGETVNSANGFDYTYKLTLSQAAIIYVTTCDALTTVDIQIAIYTEDCDDSS</sequence>
<dbReference type="AlphaFoldDB" id="A0A382K589"/>
<accession>A0A382K589</accession>
<gene>
    <name evidence="1" type="ORF">METZ01_LOCUS272030</name>
</gene>
<reference evidence="1" key="1">
    <citation type="submission" date="2018-05" db="EMBL/GenBank/DDBJ databases">
        <authorList>
            <person name="Lanie J.A."/>
            <person name="Ng W.-L."/>
            <person name="Kazmierczak K.M."/>
            <person name="Andrzejewski T.M."/>
            <person name="Davidsen T.M."/>
            <person name="Wayne K.J."/>
            <person name="Tettelin H."/>
            <person name="Glass J.I."/>
            <person name="Rusch D."/>
            <person name="Podicherti R."/>
            <person name="Tsui H.-C.T."/>
            <person name="Winkler M.E."/>
        </authorList>
    </citation>
    <scope>NUCLEOTIDE SEQUENCE</scope>
</reference>
<proteinExistence type="predicted"/>
<evidence type="ECO:0000313" key="1">
    <source>
        <dbReference type="EMBL" id="SVC19176.1"/>
    </source>
</evidence>
<dbReference type="EMBL" id="UINC01078265">
    <property type="protein sequence ID" value="SVC19176.1"/>
    <property type="molecule type" value="Genomic_DNA"/>
</dbReference>